<evidence type="ECO:0000313" key="3">
    <source>
        <dbReference type="Proteomes" id="UP001202248"/>
    </source>
</evidence>
<accession>A0ABS9SK15</accession>
<keyword evidence="3" id="KW-1185">Reference proteome</keyword>
<feature type="transmembrane region" description="Helical" evidence="1">
    <location>
        <begin position="34"/>
        <end position="55"/>
    </location>
</feature>
<dbReference type="Proteomes" id="UP001202248">
    <property type="component" value="Unassembled WGS sequence"/>
</dbReference>
<keyword evidence="1" id="KW-1133">Transmembrane helix</keyword>
<sequence>MIAYLLQMVICSGILYGYYHFFLRNEKFHQYNRFYLLAIVLLSLLLPIFKIQVYFEDNSDIIYQSLGSLNESIIVVSKKAETNWLNLTSAVYLIYTAITVFFITRIIAALRKILQIKSEGSITQTDGIIFINTTNKEAPFSFFKWLFWNKNISLNSNEGGHIFRHEMYHIQKSTVTILYLQK</sequence>
<evidence type="ECO:0000313" key="2">
    <source>
        <dbReference type="EMBL" id="MCH5598711.1"/>
    </source>
</evidence>
<dbReference type="RefSeq" id="WP_240830388.1">
    <property type="nucleotide sequence ID" value="NZ_JAKWBL010000002.1"/>
</dbReference>
<evidence type="ECO:0008006" key="4">
    <source>
        <dbReference type="Google" id="ProtNLM"/>
    </source>
</evidence>
<proteinExistence type="predicted"/>
<reference evidence="2 3" key="1">
    <citation type="submission" date="2022-02" db="EMBL/GenBank/DDBJ databases">
        <authorList>
            <person name="Min J."/>
        </authorList>
    </citation>
    <scope>NUCLEOTIDE SEQUENCE [LARGE SCALE GENOMIC DNA]</scope>
    <source>
        <strain evidence="2 3">GR10-1</strain>
    </source>
</reference>
<keyword evidence="1" id="KW-0472">Membrane</keyword>
<evidence type="ECO:0000256" key="1">
    <source>
        <dbReference type="SAM" id="Phobius"/>
    </source>
</evidence>
<protein>
    <recommendedName>
        <fullName evidence="4">Peptidase M56 domain-containing protein</fullName>
    </recommendedName>
</protein>
<organism evidence="2 3">
    <name type="scientific">Niabella ginsengisoli</name>
    <dbReference type="NCBI Taxonomy" id="522298"/>
    <lineage>
        <taxon>Bacteria</taxon>
        <taxon>Pseudomonadati</taxon>
        <taxon>Bacteroidota</taxon>
        <taxon>Chitinophagia</taxon>
        <taxon>Chitinophagales</taxon>
        <taxon>Chitinophagaceae</taxon>
        <taxon>Niabella</taxon>
    </lineage>
</organism>
<comment type="caution">
    <text evidence="2">The sequence shown here is derived from an EMBL/GenBank/DDBJ whole genome shotgun (WGS) entry which is preliminary data.</text>
</comment>
<dbReference type="EMBL" id="JAKWBL010000002">
    <property type="protein sequence ID" value="MCH5598711.1"/>
    <property type="molecule type" value="Genomic_DNA"/>
</dbReference>
<feature type="transmembrane region" description="Helical" evidence="1">
    <location>
        <begin position="90"/>
        <end position="108"/>
    </location>
</feature>
<feature type="transmembrane region" description="Helical" evidence="1">
    <location>
        <begin position="6"/>
        <end position="22"/>
    </location>
</feature>
<name>A0ABS9SK15_9BACT</name>
<gene>
    <name evidence="2" type="ORF">MKP09_12710</name>
</gene>
<keyword evidence="1" id="KW-0812">Transmembrane</keyword>